<protein>
    <submittedName>
        <fullName evidence="1">Uncharacterized protein</fullName>
    </submittedName>
</protein>
<dbReference type="AlphaFoldDB" id="A0A699XF49"/>
<gene>
    <name evidence="1" type="ORF">Tci_930701</name>
</gene>
<reference evidence="1" key="1">
    <citation type="journal article" date="2019" name="Sci. Rep.">
        <title>Draft genome of Tanacetum cinerariifolium, the natural source of mosquito coil.</title>
        <authorList>
            <person name="Yamashiro T."/>
            <person name="Shiraishi A."/>
            <person name="Satake H."/>
            <person name="Nakayama K."/>
        </authorList>
    </citation>
    <scope>NUCLEOTIDE SEQUENCE</scope>
</reference>
<evidence type="ECO:0000313" key="1">
    <source>
        <dbReference type="EMBL" id="GFD58732.1"/>
    </source>
</evidence>
<feature type="non-terminal residue" evidence="1">
    <location>
        <position position="84"/>
    </location>
</feature>
<comment type="caution">
    <text evidence="1">The sequence shown here is derived from an EMBL/GenBank/DDBJ whole genome shotgun (WGS) entry which is preliminary data.</text>
</comment>
<proteinExistence type="predicted"/>
<accession>A0A699XF49</accession>
<dbReference type="EMBL" id="BKCJ011856692">
    <property type="protein sequence ID" value="GFD58732.1"/>
    <property type="molecule type" value="Genomic_DNA"/>
</dbReference>
<name>A0A699XF49_TANCI</name>
<organism evidence="1">
    <name type="scientific">Tanacetum cinerariifolium</name>
    <name type="common">Dalmatian daisy</name>
    <name type="synonym">Chrysanthemum cinerariifolium</name>
    <dbReference type="NCBI Taxonomy" id="118510"/>
    <lineage>
        <taxon>Eukaryota</taxon>
        <taxon>Viridiplantae</taxon>
        <taxon>Streptophyta</taxon>
        <taxon>Embryophyta</taxon>
        <taxon>Tracheophyta</taxon>
        <taxon>Spermatophyta</taxon>
        <taxon>Magnoliopsida</taxon>
        <taxon>eudicotyledons</taxon>
        <taxon>Gunneridae</taxon>
        <taxon>Pentapetalae</taxon>
        <taxon>asterids</taxon>
        <taxon>campanulids</taxon>
        <taxon>Asterales</taxon>
        <taxon>Asteraceae</taxon>
        <taxon>Asteroideae</taxon>
        <taxon>Anthemideae</taxon>
        <taxon>Anthemidinae</taxon>
        <taxon>Tanacetum</taxon>
    </lineage>
</organism>
<feature type="non-terminal residue" evidence="1">
    <location>
        <position position="1"/>
    </location>
</feature>
<sequence length="84" mass="8354">VDVVQQAFLDDVDELARGVELGRGGRLAADDAVEGDGARLVAAGDGGVDPGAAKAAVGLGHLLDRGRFAARGPPVDHLGARSGL</sequence>